<dbReference type="PROSITE" id="PS50075">
    <property type="entry name" value="CARRIER"/>
    <property type="match status" value="1"/>
</dbReference>
<dbReference type="EMBL" id="OCTY01000002">
    <property type="protein sequence ID" value="SOJ52649.1"/>
    <property type="molecule type" value="Genomic_DNA"/>
</dbReference>
<feature type="domain" description="Carrier" evidence="1">
    <location>
        <begin position="11"/>
        <end position="94"/>
    </location>
</feature>
<reference evidence="2 3" key="1">
    <citation type="submission" date="2017-10" db="EMBL/GenBank/DDBJ databases">
        <authorList>
            <consortium name="Urmite Genomes"/>
        </authorList>
    </citation>
    <scope>NUCLEOTIDE SEQUENCE [LARGE SCALE GENOMIC DNA]</scope>
    <source>
        <strain evidence="2 3">FB-527</strain>
    </source>
</reference>
<dbReference type="AlphaFoldDB" id="A0A7Z7IFW3"/>
<accession>A0A7Z7IFW3</accession>
<gene>
    <name evidence="2" type="primary">acpP_1</name>
    <name evidence="2" type="ORF">MSIMFB_00161</name>
</gene>
<evidence type="ECO:0000313" key="2">
    <source>
        <dbReference type="EMBL" id="SOJ52649.1"/>
    </source>
</evidence>
<dbReference type="Proteomes" id="UP000554965">
    <property type="component" value="Unassembled WGS sequence"/>
</dbReference>
<dbReference type="Pfam" id="PF00550">
    <property type="entry name" value="PP-binding"/>
    <property type="match status" value="1"/>
</dbReference>
<organism evidence="2 3">
    <name type="scientific">Mycobacterium simulans</name>
    <dbReference type="NCBI Taxonomy" id="627089"/>
    <lineage>
        <taxon>Bacteria</taxon>
        <taxon>Bacillati</taxon>
        <taxon>Actinomycetota</taxon>
        <taxon>Actinomycetes</taxon>
        <taxon>Mycobacteriales</taxon>
        <taxon>Mycobacteriaceae</taxon>
        <taxon>Mycobacterium</taxon>
    </lineage>
</organism>
<dbReference type="InterPro" id="IPR009081">
    <property type="entry name" value="PP-bd_ACP"/>
</dbReference>
<comment type="caution">
    <text evidence="2">The sequence shown here is derived from an EMBL/GenBank/DDBJ whole genome shotgun (WGS) entry which is preliminary data.</text>
</comment>
<dbReference type="SUPFAM" id="SSF47336">
    <property type="entry name" value="ACP-like"/>
    <property type="match status" value="1"/>
</dbReference>
<dbReference type="RefSeq" id="WP_186241052.1">
    <property type="nucleotide sequence ID" value="NZ_OCTY01000002.1"/>
</dbReference>
<dbReference type="Gene3D" id="1.10.1200.10">
    <property type="entry name" value="ACP-like"/>
    <property type="match status" value="1"/>
</dbReference>
<protein>
    <submittedName>
        <fullName evidence="2">Acyl carrier protein</fullName>
    </submittedName>
</protein>
<keyword evidence="3" id="KW-1185">Reference proteome</keyword>
<evidence type="ECO:0000313" key="3">
    <source>
        <dbReference type="Proteomes" id="UP000554965"/>
    </source>
</evidence>
<name>A0A7Z7IFW3_9MYCO</name>
<dbReference type="InterPro" id="IPR036736">
    <property type="entry name" value="ACP-like_sf"/>
</dbReference>
<sequence>MTEKLTTPVLPEDADVVQAMRAGLVKLLPPEDLAQLDLDHIGSDTTLLSLPVDSVVLMALMNELEDKFTVYIDEEAAFAFRDIGDVANYVRQRLIDKARRLANS</sequence>
<evidence type="ECO:0000259" key="1">
    <source>
        <dbReference type="PROSITE" id="PS50075"/>
    </source>
</evidence>
<proteinExistence type="predicted"/>